<dbReference type="OrthoDB" id="543955at2759"/>
<dbReference type="RefSeq" id="XP_042915850.1">
    <property type="nucleotide sequence ID" value="XM_043071094.1"/>
</dbReference>
<dbReference type="AlphaFoldDB" id="A0A2K3CUF4"/>
<proteinExistence type="predicted"/>
<keyword evidence="1" id="KW-0175">Coiled coil</keyword>
<feature type="region of interest" description="Disordered" evidence="2">
    <location>
        <begin position="437"/>
        <end position="558"/>
    </location>
</feature>
<organism evidence="3 4">
    <name type="scientific">Chlamydomonas reinhardtii</name>
    <name type="common">Chlamydomonas smithii</name>
    <dbReference type="NCBI Taxonomy" id="3055"/>
    <lineage>
        <taxon>Eukaryota</taxon>
        <taxon>Viridiplantae</taxon>
        <taxon>Chlorophyta</taxon>
        <taxon>core chlorophytes</taxon>
        <taxon>Chlorophyceae</taxon>
        <taxon>CS clade</taxon>
        <taxon>Chlamydomonadales</taxon>
        <taxon>Chlamydomonadaceae</taxon>
        <taxon>Chlamydomonas</taxon>
    </lineage>
</organism>
<evidence type="ECO:0000256" key="1">
    <source>
        <dbReference type="SAM" id="Coils"/>
    </source>
</evidence>
<name>A0A2K3CUF4_CHLRE</name>
<dbReference type="KEGG" id="cre:CHLRE_16g667800v5"/>
<keyword evidence="4" id="KW-1185">Reference proteome</keyword>
<evidence type="ECO:0000256" key="2">
    <source>
        <dbReference type="SAM" id="MobiDB-lite"/>
    </source>
</evidence>
<feature type="compositionally biased region" description="Low complexity" evidence="2">
    <location>
        <begin position="152"/>
        <end position="168"/>
    </location>
</feature>
<dbReference type="GeneID" id="5717708"/>
<gene>
    <name evidence="3" type="ORF">CHLRE_16g667800v5</name>
</gene>
<dbReference type="EMBL" id="CM008977">
    <property type="protein sequence ID" value="PNW71918.1"/>
    <property type="molecule type" value="Genomic_DNA"/>
</dbReference>
<evidence type="ECO:0000313" key="4">
    <source>
        <dbReference type="Proteomes" id="UP000006906"/>
    </source>
</evidence>
<dbReference type="ExpressionAtlas" id="A0A2K3CUF4">
    <property type="expression patterns" value="baseline"/>
</dbReference>
<feature type="coiled-coil region" evidence="1">
    <location>
        <begin position="196"/>
        <end position="247"/>
    </location>
</feature>
<protein>
    <submittedName>
        <fullName evidence="3">Uncharacterized protein</fullName>
    </submittedName>
</protein>
<feature type="compositionally biased region" description="Pro residues" evidence="2">
    <location>
        <begin position="445"/>
        <end position="460"/>
    </location>
</feature>
<dbReference type="InParanoid" id="A0A2K3CUF4"/>
<feature type="compositionally biased region" description="Gly residues" evidence="2">
    <location>
        <begin position="463"/>
        <end position="484"/>
    </location>
</feature>
<accession>A0A2K3CUF4</accession>
<dbReference type="OMA" id="PAWREHE"/>
<reference evidence="3 4" key="1">
    <citation type="journal article" date="2007" name="Science">
        <title>The Chlamydomonas genome reveals the evolution of key animal and plant functions.</title>
        <authorList>
            <person name="Merchant S.S."/>
            <person name="Prochnik S.E."/>
            <person name="Vallon O."/>
            <person name="Harris E.H."/>
            <person name="Karpowicz S.J."/>
            <person name="Witman G.B."/>
            <person name="Terry A."/>
            <person name="Salamov A."/>
            <person name="Fritz-Laylin L.K."/>
            <person name="Marechal-Drouard L."/>
            <person name="Marshall W.F."/>
            <person name="Qu L.H."/>
            <person name="Nelson D.R."/>
            <person name="Sanderfoot A.A."/>
            <person name="Spalding M.H."/>
            <person name="Kapitonov V.V."/>
            <person name="Ren Q."/>
            <person name="Ferris P."/>
            <person name="Lindquist E."/>
            <person name="Shapiro H."/>
            <person name="Lucas S.M."/>
            <person name="Grimwood J."/>
            <person name="Schmutz J."/>
            <person name="Cardol P."/>
            <person name="Cerutti H."/>
            <person name="Chanfreau G."/>
            <person name="Chen C.L."/>
            <person name="Cognat V."/>
            <person name="Croft M.T."/>
            <person name="Dent R."/>
            <person name="Dutcher S."/>
            <person name="Fernandez E."/>
            <person name="Fukuzawa H."/>
            <person name="Gonzalez-Ballester D."/>
            <person name="Gonzalez-Halphen D."/>
            <person name="Hallmann A."/>
            <person name="Hanikenne M."/>
            <person name="Hippler M."/>
            <person name="Inwood W."/>
            <person name="Jabbari K."/>
            <person name="Kalanon M."/>
            <person name="Kuras R."/>
            <person name="Lefebvre P.A."/>
            <person name="Lemaire S.D."/>
            <person name="Lobanov A.V."/>
            <person name="Lohr M."/>
            <person name="Manuell A."/>
            <person name="Meier I."/>
            <person name="Mets L."/>
            <person name="Mittag M."/>
            <person name="Mittelmeier T."/>
            <person name="Moroney J.V."/>
            <person name="Moseley J."/>
            <person name="Napoli C."/>
            <person name="Nedelcu A.M."/>
            <person name="Niyogi K."/>
            <person name="Novoselov S.V."/>
            <person name="Paulsen I.T."/>
            <person name="Pazour G."/>
            <person name="Purton S."/>
            <person name="Ral J.P."/>
            <person name="Riano-Pachon D.M."/>
            <person name="Riekhof W."/>
            <person name="Rymarquis L."/>
            <person name="Schroda M."/>
            <person name="Stern D."/>
            <person name="Umen J."/>
            <person name="Willows R."/>
            <person name="Wilson N."/>
            <person name="Zimmer S.L."/>
            <person name="Allmer J."/>
            <person name="Balk J."/>
            <person name="Bisova K."/>
            <person name="Chen C.J."/>
            <person name="Elias M."/>
            <person name="Gendler K."/>
            <person name="Hauser C."/>
            <person name="Lamb M.R."/>
            <person name="Ledford H."/>
            <person name="Long J.C."/>
            <person name="Minagawa J."/>
            <person name="Page M.D."/>
            <person name="Pan J."/>
            <person name="Pootakham W."/>
            <person name="Roje S."/>
            <person name="Rose A."/>
            <person name="Stahlberg E."/>
            <person name="Terauchi A.M."/>
            <person name="Yang P."/>
            <person name="Ball S."/>
            <person name="Bowler C."/>
            <person name="Dieckmann C.L."/>
            <person name="Gladyshev V.N."/>
            <person name="Green P."/>
            <person name="Jorgensen R."/>
            <person name="Mayfield S."/>
            <person name="Mueller-Roeber B."/>
            <person name="Rajamani S."/>
            <person name="Sayre R.T."/>
            <person name="Brokstein P."/>
            <person name="Dubchak I."/>
            <person name="Goodstein D."/>
            <person name="Hornick L."/>
            <person name="Huang Y.W."/>
            <person name="Jhaveri J."/>
            <person name="Luo Y."/>
            <person name="Martinez D."/>
            <person name="Ngau W.C."/>
            <person name="Otillar B."/>
            <person name="Poliakov A."/>
            <person name="Porter A."/>
            <person name="Szajkowski L."/>
            <person name="Werner G."/>
            <person name="Zhou K."/>
            <person name="Grigoriev I.V."/>
            <person name="Rokhsar D.S."/>
            <person name="Grossman A.R."/>
        </authorList>
    </citation>
    <scope>NUCLEOTIDE SEQUENCE [LARGE SCALE GENOMIC DNA]</scope>
    <source>
        <strain evidence="4">CC-503</strain>
    </source>
</reference>
<feature type="region of interest" description="Disordered" evidence="2">
    <location>
        <begin position="152"/>
        <end position="175"/>
    </location>
</feature>
<evidence type="ECO:0000313" key="3">
    <source>
        <dbReference type="EMBL" id="PNW71918.1"/>
    </source>
</evidence>
<sequence length="558" mass="60759">MAGRSRSALPTRKKDAVDELFAHEIAAYKRNVEKVHYVRRLHEDRAKAEKLLRDLLKKPSPQCEALMAKAYRLEDAGHLGAAADAYLRVLTCPDQADNHELRAYIGELMGRLNKQQMQAKAKAAEVEKQQEEALLAGVAVAGARARGQQVVAQQRRPATAGPAVRGRAAPPPPGAVEMWRARPVGPPMPMNPEAYRAELAAQAMEVRRRRAAAAREAELADQKQVAVAAALEALEQHRQRVTAVNDRMAYGNELAREIAAREEDRKRRQLMEWDELKAAAEARHVGLGPLGGVDEYDRRRQADWEAAERWEQRETVHRAHAHRALARNAWEAPADPRALYHAAHGHDPRVMQEELAYRAGGLSPHGIGPAWREHEHLYYIPPPGGPHQHGGPVAMGLRHDRPASAGTVARAQALAREREREHNNALNYSRHYVPGHPYSAAGGGGPPPQGGLWPGPPPPGTAAGAGIGGGGGSPPRRAPGGGGPAAPFGRPSVDRPVAPINVEVVKARQQAFIDKRRKPEPPPRPPQVPLRVRKAAGHRPEQPQIVGGAHLGPWPPSP</sequence>
<dbReference type="Gramene" id="PNW71918">
    <property type="protein sequence ID" value="PNW71918"/>
    <property type="gene ID" value="CHLRE_16g667800v5"/>
</dbReference>
<dbReference type="Proteomes" id="UP000006906">
    <property type="component" value="Chromosome 16"/>
</dbReference>